<evidence type="ECO:0000313" key="1">
    <source>
        <dbReference type="EMBL" id="KFD50954.1"/>
    </source>
</evidence>
<evidence type="ECO:0000313" key="2">
    <source>
        <dbReference type="Proteomes" id="UP000030764"/>
    </source>
</evidence>
<dbReference type="Proteomes" id="UP000030764">
    <property type="component" value="Unassembled WGS sequence"/>
</dbReference>
<proteinExistence type="predicted"/>
<sequence length="173" mass="19411">METPAVIINELCQGIPPSVSAELPSTAAMSLMIRRSRRAVQAPPPLPTSLASIIIPEAYKTYGGEAFLLYDSGLGDEERILIFGRPSFGEWSCHMKNTFGDGRSYGRQSFGRQVVWPTGRMADRSFGRQVVWPTGRLTDRSFGRLVVWLTGRSTDRSFGRHVIFLERIKMQDE</sequence>
<accession>A0A085M158</accession>
<organism evidence="1 2">
    <name type="scientific">Trichuris suis</name>
    <name type="common">pig whipworm</name>
    <dbReference type="NCBI Taxonomy" id="68888"/>
    <lineage>
        <taxon>Eukaryota</taxon>
        <taxon>Metazoa</taxon>
        <taxon>Ecdysozoa</taxon>
        <taxon>Nematoda</taxon>
        <taxon>Enoplea</taxon>
        <taxon>Dorylaimia</taxon>
        <taxon>Trichinellida</taxon>
        <taxon>Trichuridae</taxon>
        <taxon>Trichuris</taxon>
    </lineage>
</organism>
<reference evidence="1 2" key="1">
    <citation type="journal article" date="2014" name="Nat. Genet.">
        <title>Genome and transcriptome of the porcine whipworm Trichuris suis.</title>
        <authorList>
            <person name="Jex A.R."/>
            <person name="Nejsum P."/>
            <person name="Schwarz E.M."/>
            <person name="Hu L."/>
            <person name="Young N.D."/>
            <person name="Hall R.S."/>
            <person name="Korhonen P.K."/>
            <person name="Liao S."/>
            <person name="Thamsborg S."/>
            <person name="Xia J."/>
            <person name="Xu P."/>
            <person name="Wang S."/>
            <person name="Scheerlinck J.P."/>
            <person name="Hofmann A."/>
            <person name="Sternberg P.W."/>
            <person name="Wang J."/>
            <person name="Gasser R.B."/>
        </authorList>
    </citation>
    <scope>NUCLEOTIDE SEQUENCE [LARGE SCALE GENOMIC DNA]</scope>
    <source>
        <strain evidence="1">DCEP-RM93M</strain>
    </source>
</reference>
<dbReference type="AlphaFoldDB" id="A0A085M158"/>
<dbReference type="EMBL" id="KL363245">
    <property type="protein sequence ID" value="KFD50954.1"/>
    <property type="molecule type" value="Genomic_DNA"/>
</dbReference>
<protein>
    <submittedName>
        <fullName evidence="1">Uncharacterized protein</fullName>
    </submittedName>
</protein>
<gene>
    <name evidence="1" type="ORF">M513_08136</name>
</gene>
<name>A0A085M158_9BILA</name>
<keyword evidence="2" id="KW-1185">Reference proteome</keyword>